<dbReference type="EMBL" id="JAERUA010000001">
    <property type="protein sequence ID" value="KAI1904637.1"/>
    <property type="molecule type" value="Genomic_DNA"/>
</dbReference>
<gene>
    <name evidence="2" type="ORF">AGOR_G00007740</name>
</gene>
<evidence type="ECO:0000256" key="1">
    <source>
        <dbReference type="SAM" id="MobiDB-lite"/>
    </source>
</evidence>
<reference evidence="2" key="1">
    <citation type="submission" date="2021-01" db="EMBL/GenBank/DDBJ databases">
        <authorList>
            <person name="Zahm M."/>
            <person name="Roques C."/>
            <person name="Cabau C."/>
            <person name="Klopp C."/>
            <person name="Donnadieu C."/>
            <person name="Jouanno E."/>
            <person name="Lampietro C."/>
            <person name="Louis A."/>
            <person name="Herpin A."/>
            <person name="Echchiki A."/>
            <person name="Berthelot C."/>
            <person name="Parey E."/>
            <person name="Roest-Crollius H."/>
            <person name="Braasch I."/>
            <person name="Postlethwait J."/>
            <person name="Bobe J."/>
            <person name="Montfort J."/>
            <person name="Bouchez O."/>
            <person name="Begum T."/>
            <person name="Mejri S."/>
            <person name="Adams A."/>
            <person name="Chen W.-J."/>
            <person name="Guiguen Y."/>
        </authorList>
    </citation>
    <scope>NUCLEOTIDE SEQUENCE</scope>
    <source>
        <tissue evidence="2">Blood</tissue>
    </source>
</reference>
<name>A0A8T3E9Q0_9TELE</name>
<feature type="compositionally biased region" description="Basic and acidic residues" evidence="1">
    <location>
        <begin position="34"/>
        <end position="44"/>
    </location>
</feature>
<accession>A0A8T3E9Q0</accession>
<dbReference type="Proteomes" id="UP000829720">
    <property type="component" value="Unassembled WGS sequence"/>
</dbReference>
<feature type="compositionally biased region" description="Basic and acidic residues" evidence="1">
    <location>
        <begin position="1"/>
        <end position="18"/>
    </location>
</feature>
<organism evidence="2 3">
    <name type="scientific">Albula goreensis</name>
    <dbReference type="NCBI Taxonomy" id="1534307"/>
    <lineage>
        <taxon>Eukaryota</taxon>
        <taxon>Metazoa</taxon>
        <taxon>Chordata</taxon>
        <taxon>Craniata</taxon>
        <taxon>Vertebrata</taxon>
        <taxon>Euteleostomi</taxon>
        <taxon>Actinopterygii</taxon>
        <taxon>Neopterygii</taxon>
        <taxon>Teleostei</taxon>
        <taxon>Albuliformes</taxon>
        <taxon>Albulidae</taxon>
        <taxon>Albula</taxon>
    </lineage>
</organism>
<proteinExistence type="predicted"/>
<protein>
    <submittedName>
        <fullName evidence="2">Uncharacterized protein</fullName>
    </submittedName>
</protein>
<evidence type="ECO:0000313" key="2">
    <source>
        <dbReference type="EMBL" id="KAI1904637.1"/>
    </source>
</evidence>
<dbReference type="AlphaFoldDB" id="A0A8T3E9Q0"/>
<sequence length="78" mass="9132">MGGKREKEQERDKEEEQARLYQSKGKGDRRGRKQGGEEKQGETLIQEWKEKQDCHCFVEGVERKVETACSAFPSMKKR</sequence>
<keyword evidence="3" id="KW-1185">Reference proteome</keyword>
<comment type="caution">
    <text evidence="2">The sequence shown here is derived from an EMBL/GenBank/DDBJ whole genome shotgun (WGS) entry which is preliminary data.</text>
</comment>
<feature type="region of interest" description="Disordered" evidence="1">
    <location>
        <begin position="1"/>
        <end position="44"/>
    </location>
</feature>
<evidence type="ECO:0000313" key="3">
    <source>
        <dbReference type="Proteomes" id="UP000829720"/>
    </source>
</evidence>